<dbReference type="Gene3D" id="1.25.40.20">
    <property type="entry name" value="Ankyrin repeat-containing domain"/>
    <property type="match status" value="1"/>
</dbReference>
<protein>
    <submittedName>
        <fullName evidence="1">Ankyrin repeat protein</fullName>
    </submittedName>
</protein>
<dbReference type="Pfam" id="PF13637">
    <property type="entry name" value="Ank_4"/>
    <property type="match status" value="1"/>
</dbReference>
<dbReference type="PANTHER" id="PTHR46586">
    <property type="entry name" value="ANKYRIN REPEAT-CONTAINING PROTEIN"/>
    <property type="match status" value="1"/>
</dbReference>
<reference evidence="1" key="1">
    <citation type="submission" date="2020-06" db="EMBL/GenBank/DDBJ databases">
        <authorList>
            <consortium name="Plant Systems Biology data submission"/>
        </authorList>
    </citation>
    <scope>NUCLEOTIDE SEQUENCE</scope>
    <source>
        <strain evidence="1">D6</strain>
    </source>
</reference>
<dbReference type="EMBL" id="CAICTM010001116">
    <property type="protein sequence ID" value="CAB9520594.1"/>
    <property type="molecule type" value="Genomic_DNA"/>
</dbReference>
<accession>A0A9N8EKL2</accession>
<sequence length="257" mass="28563">MSSAPILNKKKLNPAILPLLDQKEIWTDHILPFLGMGQYAYVGAVNKEFNGLYKEYCDSVKNPFIVKLGSKQRPAISTDTLYSVAFYNVPCAQYWHVANKSSQTLSCFHQNDVCPTIAKAGNLPVLQWARQKSYPWDESTCSAAAEGGHLELLKWARKNGCPWDPDTCSSAARLGHLELLKWAHENGCPWNEWTCSAAAGGGHLELLKWARKNGCPWDEATCVVAAAGGHLELLKWARENGCPWDEENMQGLLMEGI</sequence>
<name>A0A9N8EKL2_9STRA</name>
<keyword evidence="2" id="KW-1185">Reference proteome</keyword>
<dbReference type="PANTHER" id="PTHR46586:SF3">
    <property type="entry name" value="ANKYRIN REPEAT-CONTAINING PROTEIN"/>
    <property type="match status" value="1"/>
</dbReference>
<evidence type="ECO:0000313" key="1">
    <source>
        <dbReference type="EMBL" id="CAB9520594.1"/>
    </source>
</evidence>
<dbReference type="InterPro" id="IPR052050">
    <property type="entry name" value="SecEffector_AnkRepeat"/>
</dbReference>
<comment type="caution">
    <text evidence="1">The sequence shown here is derived from an EMBL/GenBank/DDBJ whole genome shotgun (WGS) entry which is preliminary data.</text>
</comment>
<dbReference type="InterPro" id="IPR002110">
    <property type="entry name" value="Ankyrin_rpt"/>
</dbReference>
<dbReference type="SUPFAM" id="SSF140860">
    <property type="entry name" value="Pseudo ankyrin repeat-like"/>
    <property type="match status" value="1"/>
</dbReference>
<dbReference type="AlphaFoldDB" id="A0A9N8EKL2"/>
<gene>
    <name evidence="1" type="ORF">SEMRO_1118_G243090.1</name>
</gene>
<organism evidence="1 2">
    <name type="scientific">Seminavis robusta</name>
    <dbReference type="NCBI Taxonomy" id="568900"/>
    <lineage>
        <taxon>Eukaryota</taxon>
        <taxon>Sar</taxon>
        <taxon>Stramenopiles</taxon>
        <taxon>Ochrophyta</taxon>
        <taxon>Bacillariophyta</taxon>
        <taxon>Bacillariophyceae</taxon>
        <taxon>Bacillariophycidae</taxon>
        <taxon>Naviculales</taxon>
        <taxon>Naviculaceae</taxon>
        <taxon>Seminavis</taxon>
    </lineage>
</organism>
<dbReference type="InterPro" id="IPR036770">
    <property type="entry name" value="Ankyrin_rpt-contain_sf"/>
</dbReference>
<proteinExistence type="predicted"/>
<evidence type="ECO:0000313" key="2">
    <source>
        <dbReference type="Proteomes" id="UP001153069"/>
    </source>
</evidence>
<dbReference type="OrthoDB" id="10266500at2759"/>
<dbReference type="Proteomes" id="UP001153069">
    <property type="component" value="Unassembled WGS sequence"/>
</dbReference>